<gene>
    <name evidence="2" type="ORF">HU200_018297</name>
</gene>
<accession>A0A835F648</accession>
<dbReference type="InterPro" id="IPR028322">
    <property type="entry name" value="PNRC-like_rgn"/>
</dbReference>
<dbReference type="PANTHER" id="PTHR35361:SF2">
    <property type="match status" value="1"/>
</dbReference>
<protein>
    <submittedName>
        <fullName evidence="2">Uncharacterized protein</fullName>
    </submittedName>
</protein>
<comment type="caution">
    <text evidence="2">The sequence shown here is derived from an EMBL/GenBank/DDBJ whole genome shotgun (WGS) entry which is preliminary data.</text>
</comment>
<proteinExistence type="predicted"/>
<feature type="compositionally biased region" description="Basic and acidic residues" evidence="1">
    <location>
        <begin position="73"/>
        <end position="83"/>
    </location>
</feature>
<name>A0A835F648_9POAL</name>
<sequence length="207" mass="22496">MAAAACMAIPAAARPLLPTPCRLAGCPSERSGWDNKKMPGRASASKSWTRDKLVARTAAAVPIPGRASLSDSWTKDKTERKEASVVVEQQRVGRSPSREESPVGGKRASSRALSDVVERSEKKAKPEENAEAKKLDEDVVEAVFYAGPAFVKSPDPSEVPLPPKFLLLGKSPEPSDLPVPWFLMTKAPKATRWFLIKAPKALRRRSI</sequence>
<dbReference type="AlphaFoldDB" id="A0A835F648"/>
<evidence type="ECO:0000256" key="1">
    <source>
        <dbReference type="SAM" id="MobiDB-lite"/>
    </source>
</evidence>
<organism evidence="2 3">
    <name type="scientific">Digitaria exilis</name>
    <dbReference type="NCBI Taxonomy" id="1010633"/>
    <lineage>
        <taxon>Eukaryota</taxon>
        <taxon>Viridiplantae</taxon>
        <taxon>Streptophyta</taxon>
        <taxon>Embryophyta</taxon>
        <taxon>Tracheophyta</taxon>
        <taxon>Spermatophyta</taxon>
        <taxon>Magnoliopsida</taxon>
        <taxon>Liliopsida</taxon>
        <taxon>Poales</taxon>
        <taxon>Poaceae</taxon>
        <taxon>PACMAD clade</taxon>
        <taxon>Panicoideae</taxon>
        <taxon>Panicodae</taxon>
        <taxon>Paniceae</taxon>
        <taxon>Anthephorinae</taxon>
        <taxon>Digitaria</taxon>
    </lineage>
</organism>
<feature type="compositionally biased region" description="Basic and acidic residues" evidence="1">
    <location>
        <begin position="116"/>
        <end position="133"/>
    </location>
</feature>
<feature type="region of interest" description="Disordered" evidence="1">
    <location>
        <begin position="64"/>
        <end position="133"/>
    </location>
</feature>
<reference evidence="2" key="1">
    <citation type="submission" date="2020-07" db="EMBL/GenBank/DDBJ databases">
        <title>Genome sequence and genetic diversity analysis of an under-domesticated orphan crop, white fonio (Digitaria exilis).</title>
        <authorList>
            <person name="Bennetzen J.L."/>
            <person name="Chen S."/>
            <person name="Ma X."/>
            <person name="Wang X."/>
            <person name="Yssel A.E.J."/>
            <person name="Chaluvadi S.R."/>
            <person name="Johnson M."/>
            <person name="Gangashetty P."/>
            <person name="Hamidou F."/>
            <person name="Sanogo M.D."/>
            <person name="Zwaenepoel A."/>
            <person name="Wallace J."/>
            <person name="Van De Peer Y."/>
            <person name="Van Deynze A."/>
        </authorList>
    </citation>
    <scope>NUCLEOTIDE SEQUENCE</scope>
    <source>
        <tissue evidence="2">Leaves</tissue>
    </source>
</reference>
<evidence type="ECO:0000313" key="3">
    <source>
        <dbReference type="Proteomes" id="UP000636709"/>
    </source>
</evidence>
<feature type="region of interest" description="Disordered" evidence="1">
    <location>
        <begin position="26"/>
        <end position="51"/>
    </location>
</feature>
<dbReference type="PANTHER" id="PTHR35361">
    <property type="entry name" value="OS08G0443700 PROTEIN"/>
    <property type="match status" value="1"/>
</dbReference>
<keyword evidence="3" id="KW-1185">Reference proteome</keyword>
<dbReference type="Pfam" id="PF15365">
    <property type="entry name" value="PNRC"/>
    <property type="match status" value="1"/>
</dbReference>
<dbReference type="Proteomes" id="UP000636709">
    <property type="component" value="Unassembled WGS sequence"/>
</dbReference>
<evidence type="ECO:0000313" key="2">
    <source>
        <dbReference type="EMBL" id="KAF8728989.1"/>
    </source>
</evidence>
<dbReference type="EMBL" id="JACEFO010001626">
    <property type="protein sequence ID" value="KAF8728989.1"/>
    <property type="molecule type" value="Genomic_DNA"/>
</dbReference>
<dbReference type="GO" id="GO:0016071">
    <property type="term" value="P:mRNA metabolic process"/>
    <property type="evidence" value="ECO:0007669"/>
    <property type="project" value="UniProtKB-ARBA"/>
</dbReference>
<dbReference type="OrthoDB" id="681725at2759"/>